<dbReference type="AlphaFoldDB" id="A0A916ZP89"/>
<keyword evidence="2" id="KW-0805">Transcription regulation</keyword>
<accession>A0A916ZP89</accession>
<dbReference type="PANTHER" id="PTHR44591:SF3">
    <property type="entry name" value="RESPONSE REGULATORY DOMAIN-CONTAINING PROTEIN"/>
    <property type="match status" value="1"/>
</dbReference>
<feature type="domain" description="Response regulatory" evidence="5">
    <location>
        <begin position="9"/>
        <end position="122"/>
    </location>
</feature>
<dbReference type="InterPro" id="IPR011006">
    <property type="entry name" value="CheY-like_superfamily"/>
</dbReference>
<feature type="modified residue" description="4-aspartylphosphate" evidence="4">
    <location>
        <position position="59"/>
    </location>
</feature>
<dbReference type="Proteomes" id="UP000644699">
    <property type="component" value="Unassembled WGS sequence"/>
</dbReference>
<sequence>MGTIDRHAVALVAEDEPLLRMEAADTLEEAGFTVLEAATSDAALRHLEAHGSIELLFTDIEMPGPIDGIGLAREVAQRWPGVSIVVCSGRYSLQPGDLPRQARFIAKPFTPDLMIQAIETAMR</sequence>
<gene>
    <name evidence="6" type="primary">cheY</name>
    <name evidence="6" type="ORF">GCM10011390_27900</name>
</gene>
<organism evidence="6 7">
    <name type="scientific">Aureimonas endophytica</name>
    <dbReference type="NCBI Taxonomy" id="2027858"/>
    <lineage>
        <taxon>Bacteria</taxon>
        <taxon>Pseudomonadati</taxon>
        <taxon>Pseudomonadota</taxon>
        <taxon>Alphaproteobacteria</taxon>
        <taxon>Hyphomicrobiales</taxon>
        <taxon>Aurantimonadaceae</taxon>
        <taxon>Aureimonas</taxon>
    </lineage>
</organism>
<dbReference type="InterPro" id="IPR001789">
    <property type="entry name" value="Sig_transdc_resp-reg_receiver"/>
</dbReference>
<reference evidence="6" key="1">
    <citation type="journal article" date="2014" name="Int. J. Syst. Evol. Microbiol.">
        <title>Complete genome sequence of Corynebacterium casei LMG S-19264T (=DSM 44701T), isolated from a smear-ripened cheese.</title>
        <authorList>
            <consortium name="US DOE Joint Genome Institute (JGI-PGF)"/>
            <person name="Walter F."/>
            <person name="Albersmeier A."/>
            <person name="Kalinowski J."/>
            <person name="Ruckert C."/>
        </authorList>
    </citation>
    <scope>NUCLEOTIDE SEQUENCE</scope>
    <source>
        <strain evidence="6">CGMCC 1.15367</strain>
    </source>
</reference>
<keyword evidence="7" id="KW-1185">Reference proteome</keyword>
<comment type="caution">
    <text evidence="6">The sequence shown here is derived from an EMBL/GenBank/DDBJ whole genome shotgun (WGS) entry which is preliminary data.</text>
</comment>
<dbReference type="Pfam" id="PF00072">
    <property type="entry name" value="Response_reg"/>
    <property type="match status" value="1"/>
</dbReference>
<evidence type="ECO:0000256" key="4">
    <source>
        <dbReference type="PROSITE-ProRule" id="PRU00169"/>
    </source>
</evidence>
<dbReference type="PANTHER" id="PTHR44591">
    <property type="entry name" value="STRESS RESPONSE REGULATOR PROTEIN 1"/>
    <property type="match status" value="1"/>
</dbReference>
<evidence type="ECO:0000313" key="7">
    <source>
        <dbReference type="Proteomes" id="UP000644699"/>
    </source>
</evidence>
<dbReference type="GO" id="GO:0000160">
    <property type="term" value="P:phosphorelay signal transduction system"/>
    <property type="evidence" value="ECO:0007669"/>
    <property type="project" value="InterPro"/>
</dbReference>
<dbReference type="SUPFAM" id="SSF52172">
    <property type="entry name" value="CheY-like"/>
    <property type="match status" value="1"/>
</dbReference>
<keyword evidence="1 4" id="KW-0597">Phosphoprotein</keyword>
<evidence type="ECO:0000256" key="2">
    <source>
        <dbReference type="ARBA" id="ARBA00023015"/>
    </source>
</evidence>
<dbReference type="Gene3D" id="3.40.50.2300">
    <property type="match status" value="1"/>
</dbReference>
<name>A0A916ZP89_9HYPH</name>
<dbReference type="RefSeq" id="WP_188909460.1">
    <property type="nucleotide sequence ID" value="NZ_BMIQ01000004.1"/>
</dbReference>
<protein>
    <submittedName>
        <fullName evidence="6">Response regulator</fullName>
    </submittedName>
</protein>
<keyword evidence="3" id="KW-0804">Transcription</keyword>
<evidence type="ECO:0000256" key="3">
    <source>
        <dbReference type="ARBA" id="ARBA00023163"/>
    </source>
</evidence>
<evidence type="ECO:0000259" key="5">
    <source>
        <dbReference type="PROSITE" id="PS50110"/>
    </source>
</evidence>
<dbReference type="InterPro" id="IPR050595">
    <property type="entry name" value="Bact_response_regulator"/>
</dbReference>
<dbReference type="PROSITE" id="PS50110">
    <property type="entry name" value="RESPONSE_REGULATORY"/>
    <property type="match status" value="1"/>
</dbReference>
<reference evidence="6" key="2">
    <citation type="submission" date="2020-09" db="EMBL/GenBank/DDBJ databases">
        <authorList>
            <person name="Sun Q."/>
            <person name="Zhou Y."/>
        </authorList>
    </citation>
    <scope>NUCLEOTIDE SEQUENCE</scope>
    <source>
        <strain evidence="6">CGMCC 1.15367</strain>
    </source>
</reference>
<dbReference type="SMART" id="SM00448">
    <property type="entry name" value="REC"/>
    <property type="match status" value="1"/>
</dbReference>
<dbReference type="EMBL" id="BMIQ01000004">
    <property type="protein sequence ID" value="GGE07258.1"/>
    <property type="molecule type" value="Genomic_DNA"/>
</dbReference>
<evidence type="ECO:0000256" key="1">
    <source>
        <dbReference type="ARBA" id="ARBA00022553"/>
    </source>
</evidence>
<proteinExistence type="predicted"/>
<evidence type="ECO:0000313" key="6">
    <source>
        <dbReference type="EMBL" id="GGE07258.1"/>
    </source>
</evidence>